<accession>A0A978V504</accession>
<dbReference type="AlphaFoldDB" id="A0A978V504"/>
<protein>
    <submittedName>
        <fullName evidence="2">Uncharacterized protein</fullName>
    </submittedName>
</protein>
<feature type="compositionally biased region" description="Polar residues" evidence="1">
    <location>
        <begin position="94"/>
        <end position="103"/>
    </location>
</feature>
<dbReference type="GO" id="GO:0016071">
    <property type="term" value="P:mRNA metabolic process"/>
    <property type="evidence" value="ECO:0007669"/>
    <property type="project" value="UniProtKB-ARBA"/>
</dbReference>
<evidence type="ECO:0000313" key="2">
    <source>
        <dbReference type="EMBL" id="KAH7522437.1"/>
    </source>
</evidence>
<gene>
    <name evidence="2" type="ORF">FEM48_Zijuj07G0138300</name>
</gene>
<name>A0A978V504_ZIZJJ</name>
<feature type="region of interest" description="Disordered" evidence="1">
    <location>
        <begin position="40"/>
        <end position="103"/>
    </location>
</feature>
<feature type="compositionally biased region" description="Basic residues" evidence="1">
    <location>
        <begin position="65"/>
        <end position="74"/>
    </location>
</feature>
<evidence type="ECO:0000256" key="1">
    <source>
        <dbReference type="SAM" id="MobiDB-lite"/>
    </source>
</evidence>
<proteinExistence type="predicted"/>
<sequence length="222" mass="24714">MDLLTVSVLTDFACGSHNQRPPSPDCLIERIRVPPASFYRRKSYYGNPNPNPNPNPNFHYSNPRPNRKQHHHQVVLRSEKRDERKLQHRYGSEPSVSKRTSSGDLSAMKTMEKVTILRRGESLDSKIKSSEGLKKESDGGLVVCGTERLGPDPEMVPKQTRIVDLKSPPVVAGKTDVYAGSACAVSPAPSSLPLPSFSKKKQVFAIVDDSATRDLRRLLRLD</sequence>
<dbReference type="Proteomes" id="UP000813462">
    <property type="component" value="Unassembled WGS sequence"/>
</dbReference>
<dbReference type="PANTHER" id="PTHR33670">
    <property type="entry name" value="SPLICING FACTOR, PROLINE- AND GLUTAMINE-RICH-LIKE"/>
    <property type="match status" value="1"/>
</dbReference>
<dbReference type="Pfam" id="PF15365">
    <property type="entry name" value="PNRC"/>
    <property type="match status" value="1"/>
</dbReference>
<evidence type="ECO:0000313" key="3">
    <source>
        <dbReference type="Proteomes" id="UP000813462"/>
    </source>
</evidence>
<organism evidence="2 3">
    <name type="scientific">Ziziphus jujuba var. spinosa</name>
    <dbReference type="NCBI Taxonomy" id="714518"/>
    <lineage>
        <taxon>Eukaryota</taxon>
        <taxon>Viridiplantae</taxon>
        <taxon>Streptophyta</taxon>
        <taxon>Embryophyta</taxon>
        <taxon>Tracheophyta</taxon>
        <taxon>Spermatophyta</taxon>
        <taxon>Magnoliopsida</taxon>
        <taxon>eudicotyledons</taxon>
        <taxon>Gunneridae</taxon>
        <taxon>Pentapetalae</taxon>
        <taxon>rosids</taxon>
        <taxon>fabids</taxon>
        <taxon>Rosales</taxon>
        <taxon>Rhamnaceae</taxon>
        <taxon>Paliureae</taxon>
        <taxon>Ziziphus</taxon>
    </lineage>
</organism>
<dbReference type="EMBL" id="JAEACU010000007">
    <property type="protein sequence ID" value="KAH7522437.1"/>
    <property type="molecule type" value="Genomic_DNA"/>
</dbReference>
<comment type="caution">
    <text evidence="2">The sequence shown here is derived from an EMBL/GenBank/DDBJ whole genome shotgun (WGS) entry which is preliminary data.</text>
</comment>
<dbReference type="InterPro" id="IPR028322">
    <property type="entry name" value="PNRC-like_rgn"/>
</dbReference>
<dbReference type="PANTHER" id="PTHR33670:SF1">
    <property type="entry name" value="OS09G0416300 PROTEIN"/>
    <property type="match status" value="1"/>
</dbReference>
<reference evidence="2" key="1">
    <citation type="journal article" date="2021" name="Front. Plant Sci.">
        <title>Chromosome-Scale Genome Assembly for Chinese Sour Jujube and Insights Into Its Genome Evolution and Domestication Signature.</title>
        <authorList>
            <person name="Shen L.-Y."/>
            <person name="Luo H."/>
            <person name="Wang X.-L."/>
            <person name="Wang X.-M."/>
            <person name="Qiu X.-J."/>
            <person name="Liu H."/>
            <person name="Zhou S.-S."/>
            <person name="Jia K.-H."/>
            <person name="Nie S."/>
            <person name="Bao Y.-T."/>
            <person name="Zhang R.-G."/>
            <person name="Yun Q.-Z."/>
            <person name="Chai Y.-H."/>
            <person name="Lu J.-Y."/>
            <person name="Li Y."/>
            <person name="Zhao S.-W."/>
            <person name="Mao J.-F."/>
            <person name="Jia S.-G."/>
            <person name="Mao Y.-M."/>
        </authorList>
    </citation>
    <scope>NUCLEOTIDE SEQUENCE</scope>
    <source>
        <strain evidence="2">AT0</strain>
        <tissue evidence="2">Leaf</tissue>
    </source>
</reference>